<evidence type="ECO:0000313" key="4">
    <source>
        <dbReference type="Proteomes" id="UP000069632"/>
    </source>
</evidence>
<dbReference type="EMBL" id="FIZP01000001">
    <property type="protein sequence ID" value="CZE46491.1"/>
    <property type="molecule type" value="Genomic_DNA"/>
</dbReference>
<keyword evidence="1" id="KW-0812">Transmembrane</keyword>
<protein>
    <submittedName>
        <fullName evidence="3">Protein of uncharacterized function (DUF2892)</fullName>
    </submittedName>
</protein>
<feature type="transmembrane region" description="Helical" evidence="1">
    <location>
        <begin position="30"/>
        <end position="50"/>
    </location>
</feature>
<evidence type="ECO:0000313" key="3">
    <source>
        <dbReference type="EMBL" id="CZE46491.1"/>
    </source>
</evidence>
<dbReference type="Proteomes" id="UP000069632">
    <property type="component" value="Unassembled WGS sequence"/>
</dbReference>
<feature type="transmembrane region" description="Helical" evidence="1">
    <location>
        <begin position="7"/>
        <end position="24"/>
    </location>
</feature>
<organism evidence="3 4">
    <name type="scientific">Campylobacter geochelonis</name>
    <dbReference type="NCBI Taxonomy" id="1780362"/>
    <lineage>
        <taxon>Bacteria</taxon>
        <taxon>Pseudomonadati</taxon>
        <taxon>Campylobacterota</taxon>
        <taxon>Epsilonproteobacteria</taxon>
        <taxon>Campylobacterales</taxon>
        <taxon>Campylobacteraceae</taxon>
        <taxon>Campylobacter</taxon>
    </lineage>
</organism>
<keyword evidence="1" id="KW-1133">Transmembrane helix</keyword>
<dbReference type="AlphaFoldDB" id="A0A128EDC5"/>
<evidence type="ECO:0000259" key="2">
    <source>
        <dbReference type="Pfam" id="PF11127"/>
    </source>
</evidence>
<sequence length="66" mass="7213">MSKLDKTLRIIIGIIILVVFGAIYPTWWALIGLIPLITGLVGFCPIYKILGISTGCCCCSCDKDKH</sequence>
<gene>
    <name evidence="3" type="ORF">ERS672216_00403</name>
</gene>
<dbReference type="InterPro" id="IPR021309">
    <property type="entry name" value="YgaP-like_TM"/>
</dbReference>
<name>A0A128EDC5_9BACT</name>
<dbReference type="OrthoDB" id="9804804at2"/>
<proteinExistence type="predicted"/>
<dbReference type="Pfam" id="PF11127">
    <property type="entry name" value="YgaP-like_TM"/>
    <property type="match status" value="1"/>
</dbReference>
<reference evidence="3 4" key="1">
    <citation type="submission" date="2016-02" db="EMBL/GenBank/DDBJ databases">
        <authorList>
            <consortium name="Pathogen Informatics"/>
        </authorList>
    </citation>
    <scope>NUCLEOTIDE SEQUENCE [LARGE SCALE GENOMIC DNA]</scope>
    <source>
        <strain evidence="3 4">RC20</strain>
    </source>
</reference>
<keyword evidence="1" id="KW-0472">Membrane</keyword>
<feature type="domain" description="Inner membrane protein YgaP-like transmembrane" evidence="2">
    <location>
        <begin position="1"/>
        <end position="54"/>
    </location>
</feature>
<evidence type="ECO:0000256" key="1">
    <source>
        <dbReference type="SAM" id="Phobius"/>
    </source>
</evidence>
<dbReference type="RefSeq" id="WP_075494357.1">
    <property type="nucleotide sequence ID" value="NZ_CP053844.1"/>
</dbReference>
<accession>A0A128EDC5</accession>
<keyword evidence="4" id="KW-1185">Reference proteome</keyword>